<reference evidence="2 3" key="1">
    <citation type="submission" date="2021-05" db="EMBL/GenBank/DDBJ databases">
        <title>Aequorivita echinoideorum JCM 30378 genome.</title>
        <authorList>
            <person name="Zhang H."/>
            <person name="Li C."/>
        </authorList>
    </citation>
    <scope>NUCLEOTIDE SEQUENCE [LARGE SCALE GENOMIC DNA]</scope>
    <source>
        <strain evidence="2 3">JCM30378</strain>
    </source>
</reference>
<evidence type="ECO:0000256" key="1">
    <source>
        <dbReference type="SAM" id="Phobius"/>
    </source>
</evidence>
<comment type="caution">
    <text evidence="2">The sequence shown here is derived from an EMBL/GenBank/DDBJ whole genome shotgun (WGS) entry which is preliminary data.</text>
</comment>
<organism evidence="2 3">
    <name type="scientific">Aequorivita echinoideorum</name>
    <dbReference type="NCBI Taxonomy" id="1549647"/>
    <lineage>
        <taxon>Bacteria</taxon>
        <taxon>Pseudomonadati</taxon>
        <taxon>Bacteroidota</taxon>
        <taxon>Flavobacteriia</taxon>
        <taxon>Flavobacteriales</taxon>
        <taxon>Flavobacteriaceae</taxon>
        <taxon>Aequorivita</taxon>
    </lineage>
</organism>
<evidence type="ECO:0000313" key="2">
    <source>
        <dbReference type="EMBL" id="MBT0607427.1"/>
    </source>
</evidence>
<dbReference type="Proteomes" id="UP001297092">
    <property type="component" value="Unassembled WGS sequence"/>
</dbReference>
<evidence type="ECO:0008006" key="4">
    <source>
        <dbReference type="Google" id="ProtNLM"/>
    </source>
</evidence>
<name>A0ABS5S2I8_9FLAO</name>
<keyword evidence="1" id="KW-0812">Transmembrane</keyword>
<evidence type="ECO:0000313" key="3">
    <source>
        <dbReference type="Proteomes" id="UP001297092"/>
    </source>
</evidence>
<sequence>MANKLYRLFEYAYIIIAIFFAYQAVVNWTTEPNRAYLFLFFVIVAIFMFFFKRNFRKKMEERNKK</sequence>
<gene>
    <name evidence="2" type="ORF">KIV10_04470</name>
</gene>
<keyword evidence="3" id="KW-1185">Reference proteome</keyword>
<dbReference type="RefSeq" id="WP_214112297.1">
    <property type="nucleotide sequence ID" value="NZ_JAHCTB010000002.1"/>
</dbReference>
<keyword evidence="1" id="KW-1133">Transmembrane helix</keyword>
<accession>A0ABS5S2I8</accession>
<protein>
    <recommendedName>
        <fullName evidence="4">LPXTG-motif cell wall anchor domain-containing protein</fullName>
    </recommendedName>
</protein>
<feature type="transmembrane region" description="Helical" evidence="1">
    <location>
        <begin position="12"/>
        <end position="29"/>
    </location>
</feature>
<keyword evidence="1" id="KW-0472">Membrane</keyword>
<proteinExistence type="predicted"/>
<dbReference type="EMBL" id="JAHCTB010000002">
    <property type="protein sequence ID" value="MBT0607427.1"/>
    <property type="molecule type" value="Genomic_DNA"/>
</dbReference>
<feature type="transmembrane region" description="Helical" evidence="1">
    <location>
        <begin position="35"/>
        <end position="55"/>
    </location>
</feature>